<reference evidence="8 9" key="1">
    <citation type="submission" date="2017-10" db="EMBL/GenBank/DDBJ databases">
        <title>Extensive intraspecific genome diversity in a model arbuscular mycorrhizal fungus.</title>
        <authorList>
            <person name="Chen E.C.H."/>
            <person name="Morin E."/>
            <person name="Baudet D."/>
            <person name="Noel J."/>
            <person name="Ndikumana S."/>
            <person name="Charron P."/>
            <person name="St-Onge C."/>
            <person name="Giorgi J."/>
            <person name="Grigoriev I.V."/>
            <person name="Roux C."/>
            <person name="Martin F.M."/>
            <person name="Corradi N."/>
        </authorList>
    </citation>
    <scope>NUCLEOTIDE SEQUENCE [LARGE SCALE GENOMIC DNA]</scope>
    <source>
        <strain evidence="8 9">A1</strain>
    </source>
</reference>
<feature type="transmembrane region" description="Helical" evidence="6">
    <location>
        <begin position="818"/>
        <end position="837"/>
    </location>
</feature>
<feature type="transmembrane region" description="Helical" evidence="6">
    <location>
        <begin position="858"/>
        <end position="879"/>
    </location>
</feature>
<dbReference type="InterPro" id="IPR005821">
    <property type="entry name" value="Ion_trans_dom"/>
</dbReference>
<feature type="transmembrane region" description="Helical" evidence="6">
    <location>
        <begin position="885"/>
        <end position="904"/>
    </location>
</feature>
<dbReference type="VEuPathDB" id="FungiDB:RhiirA1_532467"/>
<dbReference type="GO" id="GO:0098703">
    <property type="term" value="P:calcium ion import across plasma membrane"/>
    <property type="evidence" value="ECO:0007669"/>
    <property type="project" value="TreeGrafter"/>
</dbReference>
<evidence type="ECO:0000256" key="4">
    <source>
        <dbReference type="ARBA" id="ARBA00022989"/>
    </source>
</evidence>
<keyword evidence="2 6" id="KW-0812">Transmembrane</keyword>
<evidence type="ECO:0000256" key="2">
    <source>
        <dbReference type="ARBA" id="ARBA00022692"/>
    </source>
</evidence>
<dbReference type="Proteomes" id="UP000232688">
    <property type="component" value="Unassembled WGS sequence"/>
</dbReference>
<dbReference type="VEuPathDB" id="FungiDB:FUN_003302"/>
<comment type="caution">
    <text evidence="8">The sequence shown here is derived from an EMBL/GenBank/DDBJ whole genome shotgun (WGS) entry which is preliminary data.</text>
</comment>
<proteinExistence type="predicted"/>
<feature type="transmembrane region" description="Helical" evidence="6">
    <location>
        <begin position="785"/>
        <end position="806"/>
    </location>
</feature>
<dbReference type="VEuPathDB" id="FungiDB:RhiirFUN_002760"/>
<dbReference type="VEuPathDB" id="FungiDB:RhiirFUN_020485"/>
<gene>
    <name evidence="8" type="ORF">RhiirA1_532467</name>
</gene>
<evidence type="ECO:0000313" key="9">
    <source>
        <dbReference type="Proteomes" id="UP000232688"/>
    </source>
</evidence>
<dbReference type="AlphaFoldDB" id="A0A2N0S5L3"/>
<dbReference type="InterPro" id="IPR024862">
    <property type="entry name" value="TRPV"/>
</dbReference>
<feature type="domain" description="Ion transport" evidence="7">
    <location>
        <begin position="755"/>
        <end position="1000"/>
    </location>
</feature>
<dbReference type="PANTHER" id="PTHR10582:SF2">
    <property type="entry name" value="INACTIVE"/>
    <property type="match status" value="1"/>
</dbReference>
<keyword evidence="3" id="KW-0677">Repeat</keyword>
<name>A0A2N0S5L3_9GLOM</name>
<organism evidence="8 9">
    <name type="scientific">Rhizophagus irregularis</name>
    <dbReference type="NCBI Taxonomy" id="588596"/>
    <lineage>
        <taxon>Eukaryota</taxon>
        <taxon>Fungi</taxon>
        <taxon>Fungi incertae sedis</taxon>
        <taxon>Mucoromycota</taxon>
        <taxon>Glomeromycotina</taxon>
        <taxon>Glomeromycetes</taxon>
        <taxon>Glomerales</taxon>
        <taxon>Glomeraceae</taxon>
        <taxon>Rhizophagus</taxon>
    </lineage>
</organism>
<evidence type="ECO:0000256" key="1">
    <source>
        <dbReference type="ARBA" id="ARBA00004141"/>
    </source>
</evidence>
<keyword evidence="5 6" id="KW-0472">Membrane</keyword>
<dbReference type="GO" id="GO:0005216">
    <property type="term" value="F:monoatomic ion channel activity"/>
    <property type="evidence" value="ECO:0007669"/>
    <property type="project" value="InterPro"/>
</dbReference>
<sequence>MKNKQEIHLNSSLKKYADDKYEFYLPDYKFTNFLTSGDLATYYIIESKGSKNQMIRSVLLIYPSNTKDNNWECKYTYEIDNMNAIEISCGGITNDRLWTLSLLKNTIFDLLTFPISEEKIEKEINTKMVELKFLKSVMVISIEDIHYIYSNRMDFPIKIIEGSNSINNLIKSCLEINNNLNYFNNILFRLNDQKAFGIFHEKPWVINMKKCDLETYIINDKYIDSEEISDIKDSNNENILYKIGNQFTTTPDENELIKKYIIPNLVNSNENQNEYYMRLTFKNGEFILEAFINNSFQNRPSYKIRYSNWKYIIDNNTHILYDDTELHIYTFNIESKKIELQLCYNIKFLKYAIKLYNNNNEPDALEIDEIKEIAQPTNNELKKQWILYATNQKYFLVYYGEKLLKSAIKQHNIELIKLIYTKTLKYFKENPNNNIQFLAYYEEKLLKSENKELIELIYTETLKYFKENPNNNIQFLVYYEKFLKQQNKELMELIYTETLKCFKENKENPNINIQFLAYYGEKLLKSENKELIELIYTETLKYFKENSKNNIQFLVYYEKFLKSAIKQQNKKLIKFIYTKTLEYFKKNPNNNNIQFLVYCVYCVYYGEKLLKSAIKRHNRELIKSIYNKTLEYFKENPNNNIHILSLICKNMPYLNQNYSEFLSEYYNVMKEMNKMNLFSENSLKIYNNLQHLYSYNNELKISKNKFILHKLKSYSRPPQSSPFTKTQNNDLFKTWNGEAIINFKWRMFGVYYCAGIWILFIIYLACFTLASIPYDIFNEENRKKLFFLSIILGFIHLLFEVRQFIWSPNRWISDIWNLFDFSAYLVPVLTSIYCYRIEKSTDYKEAISVSCLLLDIKFLLFFRAFESFGIYFAIMIGVAKRIVSFLFIILIILFGFAHAFFILLKPKSEHNQDLNDSNNPWSLTKKYHQITEDENIANTTTLIEEPDSNTNLFSNYPNSLFSIYLFLTGDRNSLSAWSPNDNPLMIILMIVFSFVIIYWIIEYGY</sequence>
<comment type="subcellular location">
    <subcellularLocation>
        <location evidence="1">Membrane</location>
        <topology evidence="1">Multi-pass membrane protein</topology>
    </subcellularLocation>
</comment>
<reference evidence="8 9" key="2">
    <citation type="submission" date="2017-10" db="EMBL/GenBank/DDBJ databases">
        <title>Genome analyses suggest a sexual origin of heterokaryosis in a supposedly ancient asexual fungus.</title>
        <authorList>
            <person name="Corradi N."/>
            <person name="Sedzielewska K."/>
            <person name="Noel J."/>
            <person name="Charron P."/>
            <person name="Farinelli L."/>
            <person name="Marton T."/>
            <person name="Kruger M."/>
            <person name="Pelin A."/>
            <person name="Brachmann A."/>
            <person name="Corradi N."/>
        </authorList>
    </citation>
    <scope>NUCLEOTIDE SEQUENCE [LARGE SCALE GENOMIC DNA]</scope>
    <source>
        <strain evidence="8 9">A1</strain>
    </source>
</reference>
<accession>A0A2N0S5L3</accession>
<evidence type="ECO:0000313" key="8">
    <source>
        <dbReference type="EMBL" id="PKC70797.1"/>
    </source>
</evidence>
<dbReference type="GO" id="GO:0005886">
    <property type="term" value="C:plasma membrane"/>
    <property type="evidence" value="ECO:0007669"/>
    <property type="project" value="TreeGrafter"/>
</dbReference>
<keyword evidence="4 6" id="KW-1133">Transmembrane helix</keyword>
<feature type="transmembrane region" description="Helical" evidence="6">
    <location>
        <begin position="984"/>
        <end position="1001"/>
    </location>
</feature>
<feature type="transmembrane region" description="Helical" evidence="6">
    <location>
        <begin position="749"/>
        <end position="773"/>
    </location>
</feature>
<evidence type="ECO:0000256" key="6">
    <source>
        <dbReference type="SAM" id="Phobius"/>
    </source>
</evidence>
<dbReference type="PANTHER" id="PTHR10582">
    <property type="entry name" value="TRANSIENT RECEPTOR POTENTIAL ION CHANNEL PROTEIN"/>
    <property type="match status" value="1"/>
</dbReference>
<evidence type="ECO:0000259" key="7">
    <source>
        <dbReference type="Pfam" id="PF00520"/>
    </source>
</evidence>
<evidence type="ECO:0000256" key="3">
    <source>
        <dbReference type="ARBA" id="ARBA00022737"/>
    </source>
</evidence>
<dbReference type="EMBL" id="LLXH01000201">
    <property type="protein sequence ID" value="PKC70797.1"/>
    <property type="molecule type" value="Genomic_DNA"/>
</dbReference>
<protein>
    <recommendedName>
        <fullName evidence="7">Ion transport domain-containing protein</fullName>
    </recommendedName>
</protein>
<dbReference type="Pfam" id="PF00520">
    <property type="entry name" value="Ion_trans"/>
    <property type="match status" value="1"/>
</dbReference>
<evidence type="ECO:0000256" key="5">
    <source>
        <dbReference type="ARBA" id="ARBA00023136"/>
    </source>
</evidence>